<dbReference type="EMBL" id="UARK01000011">
    <property type="protein sequence ID" value="SPW28565.1"/>
    <property type="molecule type" value="Genomic_DNA"/>
</dbReference>
<dbReference type="GeneID" id="84573630"/>
<dbReference type="InterPro" id="IPR042112">
    <property type="entry name" value="P_AcTrfase_dom2"/>
</dbReference>
<reference evidence="9 10" key="1">
    <citation type="submission" date="2018-06" db="EMBL/GenBank/DDBJ databases">
        <authorList>
            <consortium name="Pathogen Informatics"/>
            <person name="Doyle S."/>
        </authorList>
    </citation>
    <scope>NUCLEOTIDE SEQUENCE [LARGE SCALE GENOMIC DNA]</scope>
    <source>
        <strain evidence="9 10">NCTC10254</strain>
    </source>
</reference>
<dbReference type="InterPro" id="IPR050500">
    <property type="entry name" value="Phos_Acetyltrans/Butyryltrans"/>
</dbReference>
<evidence type="ECO:0000256" key="7">
    <source>
        <dbReference type="ARBA" id="ARBA00031108"/>
    </source>
</evidence>
<evidence type="ECO:0000256" key="3">
    <source>
        <dbReference type="ARBA" id="ARBA00012707"/>
    </source>
</evidence>
<dbReference type="NCBIfam" id="NF007233">
    <property type="entry name" value="PRK09653.1"/>
    <property type="match status" value="1"/>
</dbReference>
<proteinExistence type="predicted"/>
<dbReference type="RefSeq" id="WP_005525347.1">
    <property type="nucleotide sequence ID" value="NZ_CP050134.2"/>
</dbReference>
<dbReference type="InterPro" id="IPR042113">
    <property type="entry name" value="P_AcTrfase_dom1"/>
</dbReference>
<sequence length="466" mass="48834">MTQTTHSVLLTAIRRRLDQAEVAEFAAALGLDITPLVPAGHDEPTIADVLKHAPAGPVLYTGTGNLNFDARAAAALGVPLVLQTPSESLSTALARVEARDLGASIAAIIMGDQPLTAAVTAAQETPAEIVMTADVFENWLLGMAKKHRAHIVLPEGDDDRILTAAGILLAEDACDLTILGVPEEVAARAAELGVTLDGATLVNPWADDDPHREEFAQQFYELRKTKGVSLEQARETMTDISYYATMMIHNGLADGMVSGASHTTAHTIKPSFQIIKTKPGVSVVSSVFLMVMRGRLWAFGDCAVNPNPTAEQLAEIAVVSAETASQFGIDPRVAILSYSTGTSGSGPDVDRAMAATRMAQAKAPELLVDGPLQFDAAVDPVVAAKKLPESRVAGQANVFIFPDLEAGNIGYKTAQRTGHALAVGPILQGLNKPVNDLSRGATVADIVNTVAITAIQAASSKEAGEE</sequence>
<organism evidence="9 10">
    <name type="scientific">Corynebacterium matruchotii</name>
    <dbReference type="NCBI Taxonomy" id="43768"/>
    <lineage>
        <taxon>Bacteria</taxon>
        <taxon>Bacillati</taxon>
        <taxon>Actinomycetota</taxon>
        <taxon>Actinomycetes</taxon>
        <taxon>Mycobacteriales</taxon>
        <taxon>Corynebacteriaceae</taxon>
        <taxon>Corynebacterium</taxon>
    </lineage>
</organism>
<dbReference type="NCBIfam" id="TIGR00651">
    <property type="entry name" value="pta"/>
    <property type="match status" value="1"/>
</dbReference>
<keyword evidence="6 9" id="KW-0012">Acyltransferase</keyword>
<dbReference type="PANTHER" id="PTHR43356">
    <property type="entry name" value="PHOSPHATE ACETYLTRANSFERASE"/>
    <property type="match status" value="1"/>
</dbReference>
<evidence type="ECO:0000256" key="5">
    <source>
        <dbReference type="ARBA" id="ARBA00022679"/>
    </source>
</evidence>
<dbReference type="GO" id="GO:0008959">
    <property type="term" value="F:phosphate acetyltransferase activity"/>
    <property type="evidence" value="ECO:0007669"/>
    <property type="project" value="UniProtKB-EC"/>
</dbReference>
<dbReference type="EC" id="2.3.1.8" evidence="3"/>
<dbReference type="InterPro" id="IPR004614">
    <property type="entry name" value="P_AcTrfase"/>
</dbReference>
<evidence type="ECO:0000259" key="8">
    <source>
        <dbReference type="Pfam" id="PF01515"/>
    </source>
</evidence>
<feature type="domain" description="Phosphate acetyl/butaryl transferase" evidence="8">
    <location>
        <begin position="136"/>
        <end position="454"/>
    </location>
</feature>
<comment type="caution">
    <text evidence="9">The sequence shown here is derived from an EMBL/GenBank/DDBJ whole genome shotgun (WGS) entry which is preliminary data.</text>
</comment>
<dbReference type="PANTHER" id="PTHR43356:SF3">
    <property type="entry name" value="PHOSPHATE ACETYLTRANSFERASE"/>
    <property type="match status" value="1"/>
</dbReference>
<dbReference type="AlphaFoldDB" id="A0A8B4H7Y3"/>
<comment type="catalytic activity">
    <reaction evidence="1">
        <text>acetyl-CoA + phosphate = acetyl phosphate + CoA</text>
        <dbReference type="Rhea" id="RHEA:19521"/>
        <dbReference type="ChEBI" id="CHEBI:22191"/>
        <dbReference type="ChEBI" id="CHEBI:43474"/>
        <dbReference type="ChEBI" id="CHEBI:57287"/>
        <dbReference type="ChEBI" id="CHEBI:57288"/>
        <dbReference type="EC" id="2.3.1.8"/>
    </reaction>
</comment>
<evidence type="ECO:0000256" key="4">
    <source>
        <dbReference type="ARBA" id="ARBA00021528"/>
    </source>
</evidence>
<dbReference type="Gene3D" id="3.40.50.10950">
    <property type="match status" value="1"/>
</dbReference>
<dbReference type="Gene3D" id="3.40.50.10750">
    <property type="entry name" value="Isocitrate/Isopropylmalate dehydrogenase-like"/>
    <property type="match status" value="1"/>
</dbReference>
<evidence type="ECO:0000313" key="9">
    <source>
        <dbReference type="EMBL" id="SPW28565.1"/>
    </source>
</evidence>
<comment type="pathway">
    <text evidence="2">Metabolic intermediate biosynthesis; acetyl-CoA biosynthesis; acetyl-CoA from acetate: step 2/2.</text>
</comment>
<protein>
    <recommendedName>
        <fullName evidence="4">Phosphate acetyltransferase</fullName>
        <ecNumber evidence="3">2.3.1.8</ecNumber>
    </recommendedName>
    <alternativeName>
        <fullName evidence="7">Phosphotransacetylase</fullName>
    </alternativeName>
</protein>
<dbReference type="Pfam" id="PF01515">
    <property type="entry name" value="PTA_PTB"/>
    <property type="match status" value="1"/>
</dbReference>
<gene>
    <name evidence="9" type="primary">eutD</name>
    <name evidence="9" type="ORF">NCTC10254_01511</name>
</gene>
<dbReference type="Proteomes" id="UP000249886">
    <property type="component" value="Unassembled WGS sequence"/>
</dbReference>
<accession>A0A8B4H7Y3</accession>
<evidence type="ECO:0000256" key="1">
    <source>
        <dbReference type="ARBA" id="ARBA00000705"/>
    </source>
</evidence>
<evidence type="ECO:0000256" key="6">
    <source>
        <dbReference type="ARBA" id="ARBA00023315"/>
    </source>
</evidence>
<dbReference type="SUPFAM" id="SSF53659">
    <property type="entry name" value="Isocitrate/Isopropylmalate dehydrogenase-like"/>
    <property type="match status" value="1"/>
</dbReference>
<dbReference type="InterPro" id="IPR002505">
    <property type="entry name" value="PTA_PTB"/>
</dbReference>
<dbReference type="NCBIfam" id="NF004167">
    <property type="entry name" value="PRK05632.1"/>
    <property type="match status" value="1"/>
</dbReference>
<keyword evidence="5 9" id="KW-0808">Transferase</keyword>
<evidence type="ECO:0000256" key="2">
    <source>
        <dbReference type="ARBA" id="ARBA00004989"/>
    </source>
</evidence>
<name>A0A8B4H7Y3_9CORY</name>
<evidence type="ECO:0000313" key="10">
    <source>
        <dbReference type="Proteomes" id="UP000249886"/>
    </source>
</evidence>